<evidence type="ECO:0000256" key="7">
    <source>
        <dbReference type="PIRSR" id="PIRSR602403-1"/>
    </source>
</evidence>
<dbReference type="GO" id="GO:0020037">
    <property type="term" value="F:heme binding"/>
    <property type="evidence" value="ECO:0007669"/>
    <property type="project" value="InterPro"/>
</dbReference>
<keyword evidence="6 9" id="KW-0503">Monooxygenase</keyword>
<dbReference type="Proteomes" id="UP000613401">
    <property type="component" value="Unassembled WGS sequence"/>
</dbReference>
<evidence type="ECO:0000313" key="10">
    <source>
        <dbReference type="Proteomes" id="UP000613401"/>
    </source>
</evidence>
<accession>A0A8H4CTE2</accession>
<dbReference type="GO" id="GO:0016705">
    <property type="term" value="F:oxidoreductase activity, acting on paired donors, with incorporation or reduction of molecular oxygen"/>
    <property type="evidence" value="ECO:0007669"/>
    <property type="project" value="InterPro"/>
</dbReference>
<dbReference type="CDD" id="cd11060">
    <property type="entry name" value="CYP57A1-like"/>
    <property type="match status" value="1"/>
</dbReference>
<keyword evidence="4 7" id="KW-0479">Metal-binding</keyword>
<dbReference type="Gene3D" id="1.10.630.10">
    <property type="entry name" value="Cytochrome P450"/>
    <property type="match status" value="1"/>
</dbReference>
<keyword evidence="8" id="KW-0472">Membrane</keyword>
<evidence type="ECO:0000256" key="3">
    <source>
        <dbReference type="ARBA" id="ARBA00022617"/>
    </source>
</evidence>
<protein>
    <submittedName>
        <fullName evidence="9">Cytochrome P450 monooxygenase</fullName>
    </submittedName>
</protein>
<reference evidence="9" key="2">
    <citation type="submission" date="2020-03" db="EMBL/GenBank/DDBJ databases">
        <authorList>
            <person name="Fu F.-F."/>
            <person name="Chen J."/>
        </authorList>
    </citation>
    <scope>NUCLEOTIDE SEQUENCE</scope>
    <source>
        <strain evidence="9">Lc1</strain>
    </source>
</reference>
<feature type="binding site" description="axial binding residue" evidence="7">
    <location>
        <position position="462"/>
    </location>
    <ligand>
        <name>heme</name>
        <dbReference type="ChEBI" id="CHEBI:30413"/>
    </ligand>
    <ligandPart>
        <name>Fe</name>
        <dbReference type="ChEBI" id="CHEBI:18248"/>
    </ligandPart>
</feature>
<dbReference type="InterPro" id="IPR001128">
    <property type="entry name" value="Cyt_P450"/>
</dbReference>
<comment type="similarity">
    <text evidence="2">Belongs to the cytochrome P450 family.</text>
</comment>
<dbReference type="InterPro" id="IPR050121">
    <property type="entry name" value="Cytochrome_P450_monoxygenase"/>
</dbReference>
<evidence type="ECO:0000256" key="6">
    <source>
        <dbReference type="ARBA" id="ARBA00023033"/>
    </source>
</evidence>
<keyword evidence="8" id="KW-1133">Transmembrane helix</keyword>
<dbReference type="GeneID" id="69012498"/>
<evidence type="ECO:0000313" key="9">
    <source>
        <dbReference type="EMBL" id="KAF3809803.1"/>
    </source>
</evidence>
<dbReference type="InterPro" id="IPR036396">
    <property type="entry name" value="Cyt_P450_sf"/>
</dbReference>
<evidence type="ECO:0000256" key="4">
    <source>
        <dbReference type="ARBA" id="ARBA00022723"/>
    </source>
</evidence>
<dbReference type="SUPFAM" id="SSF48264">
    <property type="entry name" value="Cytochrome P450"/>
    <property type="match status" value="1"/>
</dbReference>
<gene>
    <name evidence="9" type="ORF">GCG54_00005347</name>
</gene>
<sequence>MLSIDNFKQTLAVYWPFVVVFLLCISLIQARYSSNLHRIPGPFLSSVSIIPRIRSVYRGNSHEDELELHKKFGNFVRVGPRTVSISDPAHIEKIYGISSNFFKAGFYEPIRFHDEEGLVPDPLVLADKATHTRMKRNAANAYALQALVQLEPLVNRTIDNLLKHLDICYASTGAICNLGEYMHFFAMDTIFNITFGRDLDFINSGDPKGFCRQLQDGLGYLVCIGQIPWAHRFLLGNRVVAGLLNRLTDEESVFDKVMSLATSYRTIAEKEALIGDDEATSCTFLSRLLRNQTRNPSLITDREINTHIFGNITAGGDTTSTALRAVLRDLIRHPAVTHRLLAELRNAGLDETETPVPYSIASKLPYLSAIIRESMRLHPSVGMMLARGVPPEGAVFRDGDRDEYHIGPGVEVGINPWVVHRNPRVFPNPEVYSPERWLEAAPEQLAQMKRAWMPFGAGRHTCSGQHISMLEITKLVPTIVLKYGITWSSPSEDVSVFNRFFTIQKGLLVKLEKKGQ</sequence>
<dbReference type="PRINTS" id="PR00465">
    <property type="entry name" value="EP450IV"/>
</dbReference>
<keyword evidence="10" id="KW-1185">Reference proteome</keyword>
<dbReference type="InterPro" id="IPR002403">
    <property type="entry name" value="Cyt_P450_E_grp-IV"/>
</dbReference>
<dbReference type="AlphaFoldDB" id="A0A8H4CTE2"/>
<keyword evidence="3 7" id="KW-0349">Heme</keyword>
<keyword evidence="6 9" id="KW-0560">Oxidoreductase</keyword>
<dbReference type="PANTHER" id="PTHR24305:SF232">
    <property type="entry name" value="P450, PUTATIVE (EUROFUNG)-RELATED"/>
    <property type="match status" value="1"/>
</dbReference>
<proteinExistence type="inferred from homology"/>
<dbReference type="PRINTS" id="PR00385">
    <property type="entry name" value="P450"/>
</dbReference>
<name>A0A8H4CTE2_COLGL</name>
<evidence type="ECO:0000256" key="5">
    <source>
        <dbReference type="ARBA" id="ARBA00023004"/>
    </source>
</evidence>
<feature type="transmembrane region" description="Helical" evidence="8">
    <location>
        <begin position="12"/>
        <end position="32"/>
    </location>
</feature>
<dbReference type="EMBL" id="WVTB01000015">
    <property type="protein sequence ID" value="KAF3809803.1"/>
    <property type="molecule type" value="Genomic_DNA"/>
</dbReference>
<comment type="cofactor">
    <cofactor evidence="1 7">
        <name>heme</name>
        <dbReference type="ChEBI" id="CHEBI:30413"/>
    </cofactor>
</comment>
<dbReference type="RefSeq" id="XP_045268962.1">
    <property type="nucleotide sequence ID" value="XM_045405371.1"/>
</dbReference>
<dbReference type="GO" id="GO:0004497">
    <property type="term" value="F:monooxygenase activity"/>
    <property type="evidence" value="ECO:0007669"/>
    <property type="project" value="UniProtKB-KW"/>
</dbReference>
<evidence type="ECO:0000256" key="2">
    <source>
        <dbReference type="ARBA" id="ARBA00010617"/>
    </source>
</evidence>
<keyword evidence="5 7" id="KW-0408">Iron</keyword>
<keyword evidence="8" id="KW-0812">Transmembrane</keyword>
<reference evidence="9" key="1">
    <citation type="journal article" date="2020" name="Phytopathology">
        <title>Genome sequence and comparative analysis of Colletotrichum gloeosporioides isolated from Liriodendron leaves.</title>
        <authorList>
            <person name="Fu F.F."/>
            <person name="Hao Z."/>
            <person name="Wang P."/>
            <person name="Lu Y."/>
            <person name="Xue L.J."/>
            <person name="Wei G."/>
            <person name="Tian Y."/>
            <person name="Baishi H."/>
            <person name="Xu H."/>
            <person name="Shi J."/>
            <person name="Cheng T."/>
            <person name="Wang G."/>
            <person name="Yi Y."/>
            <person name="Chen J."/>
        </authorList>
    </citation>
    <scope>NUCLEOTIDE SEQUENCE</scope>
    <source>
        <strain evidence="9">Lc1</strain>
    </source>
</reference>
<organism evidence="9 10">
    <name type="scientific">Colletotrichum gloeosporioides</name>
    <name type="common">Anthracnose fungus</name>
    <name type="synonym">Glomerella cingulata</name>
    <dbReference type="NCBI Taxonomy" id="474922"/>
    <lineage>
        <taxon>Eukaryota</taxon>
        <taxon>Fungi</taxon>
        <taxon>Dikarya</taxon>
        <taxon>Ascomycota</taxon>
        <taxon>Pezizomycotina</taxon>
        <taxon>Sordariomycetes</taxon>
        <taxon>Hypocreomycetidae</taxon>
        <taxon>Glomerellales</taxon>
        <taxon>Glomerellaceae</taxon>
        <taxon>Colletotrichum</taxon>
        <taxon>Colletotrichum gloeosporioides species complex</taxon>
    </lineage>
</organism>
<dbReference type="GO" id="GO:0005506">
    <property type="term" value="F:iron ion binding"/>
    <property type="evidence" value="ECO:0007669"/>
    <property type="project" value="InterPro"/>
</dbReference>
<evidence type="ECO:0000256" key="1">
    <source>
        <dbReference type="ARBA" id="ARBA00001971"/>
    </source>
</evidence>
<evidence type="ECO:0000256" key="8">
    <source>
        <dbReference type="SAM" id="Phobius"/>
    </source>
</evidence>
<comment type="caution">
    <text evidence="9">The sequence shown here is derived from an EMBL/GenBank/DDBJ whole genome shotgun (WGS) entry which is preliminary data.</text>
</comment>
<dbReference type="Pfam" id="PF00067">
    <property type="entry name" value="p450"/>
    <property type="match status" value="1"/>
</dbReference>
<dbReference type="PANTHER" id="PTHR24305">
    <property type="entry name" value="CYTOCHROME P450"/>
    <property type="match status" value="1"/>
</dbReference>